<sequence length="136" mass="15877">MKNIEELLSIITKGMSEKDIELTHIDLYEKAVSINREVKVCIGDDWFLVCRIEFCGSFTTFKAYSTDSMLDKVLELLTEDDWLPGDDIENDLECCTLVVENDCYRLLYNDYSISDRMTLNYLKSNYTNASLEKRLR</sequence>
<name>A0A1X9IA04_9CAUD</name>
<gene>
    <name evidence="1" type="ORF">vB_SscM-1_188</name>
</gene>
<organism evidence="1 2">
    <name type="scientific">Staphylococcus phage vB_SscM-1</name>
    <dbReference type="NCBI Taxonomy" id="1868844"/>
    <lineage>
        <taxon>Viruses</taxon>
        <taxon>Duplodnaviria</taxon>
        <taxon>Heunggongvirae</taxon>
        <taxon>Uroviricota</taxon>
        <taxon>Caudoviricetes</taxon>
        <taxon>Herelleviridae</taxon>
        <taxon>Twortvirinae</taxon>
        <taxon>Sciuriunavirus</taxon>
        <taxon>Sciuriunavirus SscM1</taxon>
    </lineage>
</organism>
<protein>
    <submittedName>
        <fullName evidence="1">Uncharacterized protein</fullName>
    </submittedName>
</protein>
<evidence type="ECO:0000313" key="1">
    <source>
        <dbReference type="EMBL" id="ANT44852.1"/>
    </source>
</evidence>
<reference evidence="2" key="1">
    <citation type="submission" date="2016-04" db="EMBL/GenBank/DDBJ databases">
        <authorList>
            <person name="Gasior T."/>
        </authorList>
    </citation>
    <scope>NUCLEOTIDE SEQUENCE [LARGE SCALE GENOMIC DNA]</scope>
</reference>
<dbReference type="Proteomes" id="UP000224459">
    <property type="component" value="Segment"/>
</dbReference>
<accession>A0A1X9IA04</accession>
<evidence type="ECO:0000313" key="2">
    <source>
        <dbReference type="Proteomes" id="UP000224459"/>
    </source>
</evidence>
<keyword evidence="2" id="KW-1185">Reference proteome</keyword>
<proteinExistence type="predicted"/>
<dbReference type="EMBL" id="KX171212">
    <property type="protein sequence ID" value="ANT44852.1"/>
    <property type="molecule type" value="Genomic_DNA"/>
</dbReference>